<evidence type="ECO:0000313" key="4">
    <source>
        <dbReference type="Proteomes" id="UP000035065"/>
    </source>
</evidence>
<name>F1YFF0_9ACTN</name>
<dbReference type="EMBL" id="AEUD01000002">
    <property type="protein sequence ID" value="EGD56438.1"/>
    <property type="molecule type" value="Genomic_DNA"/>
</dbReference>
<feature type="transmembrane region" description="Helical" evidence="2">
    <location>
        <begin position="390"/>
        <end position="411"/>
    </location>
</feature>
<evidence type="ECO:0000313" key="3">
    <source>
        <dbReference type="EMBL" id="EGD56438.1"/>
    </source>
</evidence>
<accession>F1YFF0</accession>
<feature type="transmembrane region" description="Helical" evidence="2">
    <location>
        <begin position="35"/>
        <end position="57"/>
    </location>
</feature>
<sequence>MSTTVSSTTPKSPGSPPERPPVGAAATRAIKRLHFYAGLAIAPFLLIAAVTGALYAMSPTAEQLIYRQQLHTDSTGPAASIAEQVRAAQAVRPDLPVSAVQPATDPGDTTRVLFNDPTLGDSERLAVFIDPVTRESLGQLVSYGSSGALPVRTWIDRLHRDLHLGEPGRVYSELAASWLWVVALGGLVLWVAQVRKRRRATDTGSLLRGLPGARGRGRTVSRHGVIGTWIIVALLFLSATGLTWSTYAGKHVTDLRSALSWTTPAVDASLTGTPQTAGGEHAGHQMSGPADMAAPEVDTVAGVDGAVAIARANGVDGAVEVSIPSDDATAFVVSQRRIPWRASTSSIAVDPSRDAVVDVSRFADWPLAAKLSAWGVQVHMGIMFGLPNQLLLLAVMIALVVAIVLGYRSWWQRRSRDGRVGAPPSRGALRELPPAVVVAVVVVAAAVGWFIPLLGWPLLAFLVIDTALGWVRARPVA</sequence>
<dbReference type="AlphaFoldDB" id="F1YFF0"/>
<dbReference type="eggNOG" id="COG3182">
    <property type="taxonomic scope" value="Bacteria"/>
</dbReference>
<feature type="region of interest" description="Disordered" evidence="1">
    <location>
        <begin position="1"/>
        <end position="23"/>
    </location>
</feature>
<proteinExistence type="predicted"/>
<comment type="caution">
    <text evidence="3">The sequence shown here is derived from an EMBL/GenBank/DDBJ whole genome shotgun (WGS) entry which is preliminary data.</text>
</comment>
<dbReference type="InterPro" id="IPR005625">
    <property type="entry name" value="PepSY-ass_TM"/>
</dbReference>
<organism evidence="3 4">
    <name type="scientific">Gordonia neofelifaecis NRRL B-59395</name>
    <dbReference type="NCBI Taxonomy" id="644548"/>
    <lineage>
        <taxon>Bacteria</taxon>
        <taxon>Bacillati</taxon>
        <taxon>Actinomycetota</taxon>
        <taxon>Actinomycetes</taxon>
        <taxon>Mycobacteriales</taxon>
        <taxon>Gordoniaceae</taxon>
        <taxon>Gordonia</taxon>
    </lineage>
</organism>
<dbReference type="Pfam" id="PF03929">
    <property type="entry name" value="PepSY_TM"/>
    <property type="match status" value="1"/>
</dbReference>
<protein>
    <recommendedName>
        <fullName evidence="5">PepSY-associated TM helix domain-containing protein</fullName>
    </recommendedName>
</protein>
<keyword evidence="4" id="KW-1185">Reference proteome</keyword>
<keyword evidence="2" id="KW-1133">Transmembrane helix</keyword>
<dbReference type="OrthoDB" id="9791166at2"/>
<keyword evidence="2" id="KW-0812">Transmembrane</keyword>
<gene>
    <name evidence="3" type="ORF">SCNU_02757</name>
</gene>
<feature type="compositionally biased region" description="Low complexity" evidence="1">
    <location>
        <begin position="1"/>
        <end position="12"/>
    </location>
</feature>
<evidence type="ECO:0008006" key="5">
    <source>
        <dbReference type="Google" id="ProtNLM"/>
    </source>
</evidence>
<feature type="transmembrane region" description="Helical" evidence="2">
    <location>
        <begin position="224"/>
        <end position="247"/>
    </location>
</feature>
<dbReference type="STRING" id="644548.SCNU_02757"/>
<dbReference type="RefSeq" id="WP_009677822.1">
    <property type="nucleotide sequence ID" value="NZ_AEUD01000002.1"/>
</dbReference>
<dbReference type="PANTHER" id="PTHR34219:SF1">
    <property type="entry name" value="PEPSY DOMAIN-CONTAINING PROTEIN"/>
    <property type="match status" value="1"/>
</dbReference>
<evidence type="ECO:0000256" key="2">
    <source>
        <dbReference type="SAM" id="Phobius"/>
    </source>
</evidence>
<dbReference type="PANTHER" id="PTHR34219">
    <property type="entry name" value="IRON-REGULATED INNER MEMBRANE PROTEIN-RELATED"/>
    <property type="match status" value="1"/>
</dbReference>
<keyword evidence="2" id="KW-0472">Membrane</keyword>
<reference evidence="3 4" key="1">
    <citation type="journal article" date="2011" name="J. Bacteriol.">
        <title>Draft Genome Sequence of Gordonia neofelifaecis NRRL B-59395, a Cholesterol-Degrading Actinomycete.</title>
        <authorList>
            <person name="Ge F."/>
            <person name="Li W."/>
            <person name="Chen G."/>
            <person name="Liu Y."/>
            <person name="Zhang G."/>
            <person name="Yong B."/>
            <person name="Wang Q."/>
            <person name="Wang N."/>
            <person name="Huang Z."/>
            <person name="Li W."/>
            <person name="Wang J."/>
            <person name="Wu C."/>
            <person name="Xie Q."/>
            <person name="Liu G."/>
        </authorList>
    </citation>
    <scope>NUCLEOTIDE SEQUENCE [LARGE SCALE GENOMIC DNA]</scope>
    <source>
        <strain evidence="3 4">NRRL B-59395</strain>
    </source>
</reference>
<feature type="transmembrane region" description="Helical" evidence="2">
    <location>
        <begin position="174"/>
        <end position="192"/>
    </location>
</feature>
<dbReference type="Proteomes" id="UP000035065">
    <property type="component" value="Unassembled WGS sequence"/>
</dbReference>
<evidence type="ECO:0000256" key="1">
    <source>
        <dbReference type="SAM" id="MobiDB-lite"/>
    </source>
</evidence>
<feature type="transmembrane region" description="Helical" evidence="2">
    <location>
        <begin position="432"/>
        <end position="450"/>
    </location>
</feature>